<evidence type="ECO:0000256" key="6">
    <source>
        <dbReference type="ARBA" id="ARBA00013031"/>
    </source>
</evidence>
<feature type="binding site" evidence="17">
    <location>
        <position position="172"/>
    </location>
    <ligand>
        <name>NAD(+)</name>
        <dbReference type="ChEBI" id="CHEBI:57540"/>
    </ligand>
</feature>
<keyword evidence="11 17" id="KW-0547">Nucleotide-binding</keyword>
<keyword evidence="13 17" id="KW-0520">NAD</keyword>
<evidence type="ECO:0000256" key="11">
    <source>
        <dbReference type="ARBA" id="ARBA00022741"/>
    </source>
</evidence>
<keyword evidence="9 17" id="KW-0028">Amino-acid biosynthesis</keyword>
<evidence type="ECO:0000256" key="17">
    <source>
        <dbReference type="HAMAP-Rule" id="MF_00110"/>
    </source>
</evidence>
<feature type="binding site" evidence="17">
    <location>
        <position position="163"/>
    </location>
    <ligand>
        <name>NAD(+)</name>
        <dbReference type="ChEBI" id="CHEBI:57540"/>
    </ligand>
</feature>
<comment type="caution">
    <text evidence="17">Lacks conserved residue(s) required for the propagation of feature annotation.</text>
</comment>
<comment type="caution">
    <text evidence="20">The sequence shown here is derived from an EMBL/GenBank/DDBJ whole genome shotgun (WGS) entry which is preliminary data.</text>
</comment>
<evidence type="ECO:0000256" key="7">
    <source>
        <dbReference type="ARBA" id="ARBA00017684"/>
    </source>
</evidence>
<keyword evidence="16 17" id="KW-0170">Cobalt</keyword>
<comment type="pathway">
    <text evidence="4 17">Metabolic intermediate biosynthesis; chorismate biosynthesis; chorismate from D-erythrose 4-phosphate and phosphoenolpyruvate: step 2/7.</text>
</comment>
<dbReference type="SUPFAM" id="SSF56796">
    <property type="entry name" value="Dehydroquinate synthase-like"/>
    <property type="match status" value="1"/>
</dbReference>
<sequence>MKRFARILHPTKNNWGGTKMSTLTVQLGERSYPIHIGRGLLHRSGELLKERGIAQKSPLLIVSDENVAGFYLATLESNLQASGYKTVSFVVKPGETSKSLAVFEQVITAAIEGGLDRNSAVIALGGGVVGDLAGFVAASYMRGVKFVQIPTTILAHDSSVGGKVGINHPLAKNMIGAFHQPELVLYDVDTLSTLPPREVSAGLAEMIKHGLIWDADFAQWCRDHATDLLALDAAALEYGLEKGCSVKAEVVSRDERENDLRAILNLGHTIGHAIEAIAGYGEFLHGEAISIGMVGSALLGVKLGADPSLVDETKDMLSSLRLPTSLPSHLDTDRLLDAMMHDKKFKEGSITFVVPRSIGHVEVVKDISVSYIRRVIEQLKEGA</sequence>
<evidence type="ECO:0000256" key="15">
    <source>
        <dbReference type="ARBA" id="ARBA00023239"/>
    </source>
</evidence>
<comment type="function">
    <text evidence="17">Catalyzes the conversion of 3-deoxy-D-arabino-heptulosonate 7-phosphate (DAHP) to dehydroquinate (DHQ).</text>
</comment>
<feature type="binding site" evidence="17">
    <location>
        <position position="205"/>
    </location>
    <ligand>
        <name>Zn(2+)</name>
        <dbReference type="ChEBI" id="CHEBI:29105"/>
    </ligand>
</feature>
<dbReference type="InterPro" id="IPR016037">
    <property type="entry name" value="DHQ_synth_AroB"/>
</dbReference>
<evidence type="ECO:0000259" key="18">
    <source>
        <dbReference type="Pfam" id="PF01761"/>
    </source>
</evidence>
<evidence type="ECO:0000259" key="19">
    <source>
        <dbReference type="Pfam" id="PF24621"/>
    </source>
</evidence>
<dbReference type="CDD" id="cd08195">
    <property type="entry name" value="DHQS"/>
    <property type="match status" value="1"/>
</dbReference>
<dbReference type="InterPro" id="IPR030960">
    <property type="entry name" value="DHQS/DOIS_N"/>
</dbReference>
<proteinExistence type="inferred from homology"/>
<keyword evidence="15 17" id="KW-0456">Lyase</keyword>
<dbReference type="Gene3D" id="1.20.1090.10">
    <property type="entry name" value="Dehydroquinate synthase-like - alpha domain"/>
    <property type="match status" value="1"/>
</dbReference>
<gene>
    <name evidence="17" type="primary">aroB</name>
    <name evidence="20" type="ORF">J2W98_000718</name>
</gene>
<evidence type="ECO:0000256" key="13">
    <source>
        <dbReference type="ARBA" id="ARBA00023027"/>
    </source>
</evidence>
<feature type="binding site" evidence="17">
    <location>
        <begin position="127"/>
        <end position="131"/>
    </location>
    <ligand>
        <name>NAD(+)</name>
        <dbReference type="ChEBI" id="CHEBI:57540"/>
    </ligand>
</feature>
<organism evidence="20 21">
    <name type="scientific">Paenibacillus peoriae</name>
    <dbReference type="NCBI Taxonomy" id="59893"/>
    <lineage>
        <taxon>Bacteria</taxon>
        <taxon>Bacillati</taxon>
        <taxon>Bacillota</taxon>
        <taxon>Bacilli</taxon>
        <taxon>Bacillales</taxon>
        <taxon>Paenibacillaceae</taxon>
        <taxon>Paenibacillus</taxon>
    </lineage>
</organism>
<dbReference type="EC" id="4.2.3.4" evidence="6 17"/>
<dbReference type="GO" id="GO:0003856">
    <property type="term" value="F:3-dehydroquinate synthase activity"/>
    <property type="evidence" value="ECO:0007669"/>
    <property type="project" value="UniProtKB-EC"/>
</dbReference>
<dbReference type="InterPro" id="IPR056179">
    <property type="entry name" value="DHQS_C"/>
</dbReference>
<evidence type="ECO:0000256" key="1">
    <source>
        <dbReference type="ARBA" id="ARBA00001393"/>
    </source>
</evidence>
<feature type="domain" description="3-dehydroquinate synthase C-terminal" evidence="19">
    <location>
        <begin position="202"/>
        <end position="344"/>
    </location>
</feature>
<keyword evidence="14 17" id="KW-0057">Aromatic amino acid biosynthesis</keyword>
<dbReference type="Proteomes" id="UP001266807">
    <property type="component" value="Unassembled WGS sequence"/>
</dbReference>
<evidence type="ECO:0000256" key="8">
    <source>
        <dbReference type="ARBA" id="ARBA00022490"/>
    </source>
</evidence>
<comment type="cofactor">
    <cofactor evidence="2 17">
        <name>NAD(+)</name>
        <dbReference type="ChEBI" id="CHEBI:57540"/>
    </cofactor>
</comment>
<protein>
    <recommendedName>
        <fullName evidence="7 17">3-dehydroquinate synthase</fullName>
        <shortName evidence="17">DHQS</shortName>
        <ecNumber evidence="6 17">4.2.3.4</ecNumber>
    </recommendedName>
</protein>
<dbReference type="EMBL" id="JAVDUG010000001">
    <property type="protein sequence ID" value="MDR6776471.1"/>
    <property type="molecule type" value="Genomic_DNA"/>
</dbReference>
<reference evidence="20 21" key="1">
    <citation type="submission" date="2023-07" db="EMBL/GenBank/DDBJ databases">
        <title>Sorghum-associated microbial communities from plants grown in Nebraska, USA.</title>
        <authorList>
            <person name="Schachtman D."/>
        </authorList>
    </citation>
    <scope>NUCLEOTIDE SEQUENCE [LARGE SCALE GENOMIC DNA]</scope>
    <source>
        <strain evidence="20 21">BE143</strain>
    </source>
</reference>
<evidence type="ECO:0000256" key="4">
    <source>
        <dbReference type="ARBA" id="ARBA00004661"/>
    </source>
</evidence>
<dbReference type="Pfam" id="PF01761">
    <property type="entry name" value="DHQ_synthase"/>
    <property type="match status" value="1"/>
</dbReference>
<accession>A0ABU1QA20</accession>
<evidence type="ECO:0000313" key="20">
    <source>
        <dbReference type="EMBL" id="MDR6776471.1"/>
    </source>
</evidence>
<dbReference type="PANTHER" id="PTHR43622:SF7">
    <property type="entry name" value="3-DEHYDROQUINATE SYNTHASE, CHLOROPLASTIC"/>
    <property type="match status" value="1"/>
</dbReference>
<feature type="binding site" evidence="17">
    <location>
        <position position="285"/>
    </location>
    <ligand>
        <name>Zn(2+)</name>
        <dbReference type="ChEBI" id="CHEBI:29105"/>
    </ligand>
</feature>
<evidence type="ECO:0000256" key="3">
    <source>
        <dbReference type="ARBA" id="ARBA00004496"/>
    </source>
</evidence>
<dbReference type="Gene3D" id="3.40.50.1970">
    <property type="match status" value="1"/>
</dbReference>
<comment type="cofactor">
    <cofactor evidence="17">
        <name>Co(2+)</name>
        <dbReference type="ChEBI" id="CHEBI:48828"/>
    </cofactor>
    <cofactor evidence="17">
        <name>Zn(2+)</name>
        <dbReference type="ChEBI" id="CHEBI:29105"/>
    </cofactor>
    <text evidence="17">Binds 1 divalent metal cation per subunit. Can use either Co(2+) or Zn(2+).</text>
</comment>
<keyword evidence="21" id="KW-1185">Reference proteome</keyword>
<keyword evidence="8 17" id="KW-0963">Cytoplasm</keyword>
<dbReference type="PIRSF" id="PIRSF001455">
    <property type="entry name" value="DHQ_synth"/>
    <property type="match status" value="1"/>
</dbReference>
<dbReference type="InterPro" id="IPR050071">
    <property type="entry name" value="Dehydroquinate_synthase"/>
</dbReference>
<evidence type="ECO:0000256" key="14">
    <source>
        <dbReference type="ARBA" id="ARBA00023141"/>
    </source>
</evidence>
<dbReference type="Pfam" id="PF24621">
    <property type="entry name" value="DHQS_C"/>
    <property type="match status" value="1"/>
</dbReference>
<dbReference type="PANTHER" id="PTHR43622">
    <property type="entry name" value="3-DEHYDROQUINATE SYNTHASE"/>
    <property type="match status" value="1"/>
</dbReference>
<feature type="binding site" evidence="17">
    <location>
        <position position="268"/>
    </location>
    <ligand>
        <name>Zn(2+)</name>
        <dbReference type="ChEBI" id="CHEBI:29105"/>
    </ligand>
</feature>
<comment type="similarity">
    <text evidence="5 17">Belongs to the sugar phosphate cyclases superfamily. Dehydroquinate synthase family.</text>
</comment>
<feature type="binding site" evidence="17">
    <location>
        <begin position="190"/>
        <end position="193"/>
    </location>
    <ligand>
        <name>NAD(+)</name>
        <dbReference type="ChEBI" id="CHEBI:57540"/>
    </ligand>
</feature>
<dbReference type="NCBIfam" id="TIGR01357">
    <property type="entry name" value="aroB"/>
    <property type="match status" value="1"/>
</dbReference>
<evidence type="ECO:0000256" key="16">
    <source>
        <dbReference type="ARBA" id="ARBA00023285"/>
    </source>
</evidence>
<feature type="binding site" evidence="17">
    <location>
        <begin position="151"/>
        <end position="152"/>
    </location>
    <ligand>
        <name>NAD(+)</name>
        <dbReference type="ChEBI" id="CHEBI:57540"/>
    </ligand>
</feature>
<comment type="catalytic activity">
    <reaction evidence="1 17">
        <text>7-phospho-2-dehydro-3-deoxy-D-arabino-heptonate = 3-dehydroquinate + phosphate</text>
        <dbReference type="Rhea" id="RHEA:21968"/>
        <dbReference type="ChEBI" id="CHEBI:32364"/>
        <dbReference type="ChEBI" id="CHEBI:43474"/>
        <dbReference type="ChEBI" id="CHEBI:58394"/>
        <dbReference type="EC" id="4.2.3.4"/>
    </reaction>
</comment>
<evidence type="ECO:0000256" key="5">
    <source>
        <dbReference type="ARBA" id="ARBA00005412"/>
    </source>
</evidence>
<evidence type="ECO:0000313" key="21">
    <source>
        <dbReference type="Proteomes" id="UP001266807"/>
    </source>
</evidence>
<evidence type="ECO:0000256" key="12">
    <source>
        <dbReference type="ARBA" id="ARBA00022833"/>
    </source>
</evidence>
<feature type="domain" description="3-dehydroquinate synthase N-terminal" evidence="18">
    <location>
        <begin position="89"/>
        <end position="200"/>
    </location>
</feature>
<keyword evidence="10 17" id="KW-0479">Metal-binding</keyword>
<evidence type="ECO:0000256" key="9">
    <source>
        <dbReference type="ARBA" id="ARBA00022605"/>
    </source>
</evidence>
<evidence type="ECO:0000256" key="10">
    <source>
        <dbReference type="ARBA" id="ARBA00022723"/>
    </source>
</evidence>
<keyword evidence="12 17" id="KW-0862">Zinc</keyword>
<name>A0ABU1QA20_9BACL</name>
<dbReference type="InterPro" id="IPR030963">
    <property type="entry name" value="DHQ_synth_fam"/>
</dbReference>
<comment type="subcellular location">
    <subcellularLocation>
        <location evidence="3 17">Cytoplasm</location>
    </subcellularLocation>
</comment>
<dbReference type="HAMAP" id="MF_00110">
    <property type="entry name" value="DHQ_synthase"/>
    <property type="match status" value="1"/>
</dbReference>
<evidence type="ECO:0000256" key="2">
    <source>
        <dbReference type="ARBA" id="ARBA00001911"/>
    </source>
</evidence>